<evidence type="ECO:0000256" key="1">
    <source>
        <dbReference type="SAM" id="MobiDB-lite"/>
    </source>
</evidence>
<reference evidence="2 3" key="1">
    <citation type="submission" date="2019-07" db="EMBL/GenBank/DDBJ databases">
        <title>Finished genome of Venturia effusa.</title>
        <authorList>
            <person name="Young C.A."/>
            <person name="Cox M.P."/>
            <person name="Ganley A.R.D."/>
            <person name="David W.J."/>
        </authorList>
    </citation>
    <scope>NUCLEOTIDE SEQUENCE [LARGE SCALE GENOMIC DNA]</scope>
    <source>
        <strain evidence="3">albino</strain>
    </source>
</reference>
<dbReference type="OrthoDB" id="5427204at2759"/>
<organism evidence="2 3">
    <name type="scientific">Venturia effusa</name>
    <dbReference type="NCBI Taxonomy" id="50376"/>
    <lineage>
        <taxon>Eukaryota</taxon>
        <taxon>Fungi</taxon>
        <taxon>Dikarya</taxon>
        <taxon>Ascomycota</taxon>
        <taxon>Pezizomycotina</taxon>
        <taxon>Dothideomycetes</taxon>
        <taxon>Pleosporomycetidae</taxon>
        <taxon>Venturiales</taxon>
        <taxon>Venturiaceae</taxon>
        <taxon>Venturia</taxon>
    </lineage>
</organism>
<protein>
    <submittedName>
        <fullName evidence="2">Uncharacterized protein</fullName>
    </submittedName>
</protein>
<accession>A0A517L5E2</accession>
<name>A0A517L5E2_9PEZI</name>
<feature type="region of interest" description="Disordered" evidence="1">
    <location>
        <begin position="205"/>
        <end position="336"/>
    </location>
</feature>
<dbReference type="STRING" id="50376.A0A517L5E2"/>
<dbReference type="EMBL" id="CP042189">
    <property type="protein sequence ID" value="QDS70865.1"/>
    <property type="molecule type" value="Genomic_DNA"/>
</dbReference>
<feature type="compositionally biased region" description="Pro residues" evidence="1">
    <location>
        <begin position="206"/>
        <end position="221"/>
    </location>
</feature>
<keyword evidence="3" id="KW-1185">Reference proteome</keyword>
<dbReference type="Proteomes" id="UP000316270">
    <property type="component" value="Chromosome 5"/>
</dbReference>
<gene>
    <name evidence="2" type="ORF">FKW77_005666</name>
</gene>
<feature type="compositionally biased region" description="Low complexity" evidence="1">
    <location>
        <begin position="1"/>
        <end position="21"/>
    </location>
</feature>
<feature type="compositionally biased region" description="Low complexity" evidence="1">
    <location>
        <begin position="316"/>
        <end position="330"/>
    </location>
</feature>
<feature type="region of interest" description="Disordered" evidence="1">
    <location>
        <begin position="1"/>
        <end position="29"/>
    </location>
</feature>
<dbReference type="AlphaFoldDB" id="A0A517L5E2"/>
<evidence type="ECO:0000313" key="3">
    <source>
        <dbReference type="Proteomes" id="UP000316270"/>
    </source>
</evidence>
<feature type="region of interest" description="Disordered" evidence="1">
    <location>
        <begin position="110"/>
        <end position="130"/>
    </location>
</feature>
<evidence type="ECO:0000313" key="2">
    <source>
        <dbReference type="EMBL" id="QDS70865.1"/>
    </source>
</evidence>
<sequence length="555" mass="60929">MDSSKAWTTTTTTSNSTFPSSRGTLASPLSQFGGTIEPFVNPSWSTVRTLPPPRRFSEAQIPSPWMSSTSQFAPPVAIPPPADAVFSLQSQVPLSQEQSPCKRRRIERFGEAQHPPSSPEADAESLSTLHAQHRQSALSALIKTSLGDLAFSLGMLKHNVVGRAAKILHDSLEIGTPEALEWAIQRLRWNNASLRTLVSVQAGGVPEPPPLFCRTPSPPSEGPIAGLKRPYDGSENPIESSSRRSTHRSGGPSSLTSSHPDDNWRALESMDPPNHPSHQHRRLSSFSYIPPFASPTQTSQAARTLPSPSSLNLHIPSSLGSAPASGPSSAQTAHLQDLQHQVSVKTLALQTLQKEYDSLLQKLERQRVRSGALEKKFEVSDAEINSLTDEREKLMDQVQFLENQVEELQRTRDETRRVGTESASQYMKIVEMADRLQSRSIEDKKAWDKERQLLLGRLHDFEREGARLVDGAGEVGAKHILTGDASEVDVSGNESSKLQWEVRRLTERVTTLETSLQKAKKESHAIREAALHLAGCGQRIDAAIDAGLAQQEVRV</sequence>
<feature type="compositionally biased region" description="Polar residues" evidence="1">
    <location>
        <begin position="294"/>
        <end position="312"/>
    </location>
</feature>
<proteinExistence type="predicted"/>